<dbReference type="GO" id="GO:0016491">
    <property type="term" value="F:oxidoreductase activity"/>
    <property type="evidence" value="ECO:0007669"/>
    <property type="project" value="UniProtKB-KW"/>
</dbReference>
<dbReference type="InterPro" id="IPR036291">
    <property type="entry name" value="NAD(P)-bd_dom_sf"/>
</dbReference>
<name>A0ABY8XIJ7_9PSEU</name>
<dbReference type="SUPFAM" id="SSF50129">
    <property type="entry name" value="GroES-like"/>
    <property type="match status" value="1"/>
</dbReference>
<proteinExistence type="predicted"/>
<feature type="domain" description="Enoyl reductase (ER)" evidence="1">
    <location>
        <begin position="16"/>
        <end position="320"/>
    </location>
</feature>
<dbReference type="InterPro" id="IPR051397">
    <property type="entry name" value="Zn-ADH-like_protein"/>
</dbReference>
<gene>
    <name evidence="2" type="ORF">QP939_42410</name>
</gene>
<dbReference type="Pfam" id="PF00107">
    <property type="entry name" value="ADH_zinc_N"/>
    <property type="match status" value="1"/>
</dbReference>
<evidence type="ECO:0000313" key="2">
    <source>
        <dbReference type="EMBL" id="WIV55408.1"/>
    </source>
</evidence>
<dbReference type="Pfam" id="PF08240">
    <property type="entry name" value="ADH_N"/>
    <property type="match status" value="1"/>
</dbReference>
<protein>
    <submittedName>
        <fullName evidence="2">NADPH:quinone oxidoreductase family protein</fullName>
        <ecNumber evidence="2">1.-.-.-</ecNumber>
    </submittedName>
</protein>
<dbReference type="PANTHER" id="PTHR43677:SF4">
    <property type="entry name" value="QUINONE OXIDOREDUCTASE-LIKE PROTEIN 2"/>
    <property type="match status" value="1"/>
</dbReference>
<dbReference type="RefSeq" id="WP_285452327.1">
    <property type="nucleotide sequence ID" value="NZ_CP127173.1"/>
</dbReference>
<dbReference type="InterPro" id="IPR013154">
    <property type="entry name" value="ADH-like_N"/>
</dbReference>
<dbReference type="EMBL" id="CP127173">
    <property type="protein sequence ID" value="WIV55408.1"/>
    <property type="molecule type" value="Genomic_DNA"/>
</dbReference>
<dbReference type="Gene3D" id="3.90.180.10">
    <property type="entry name" value="Medium-chain alcohol dehydrogenases, catalytic domain"/>
    <property type="match status" value="1"/>
</dbReference>
<reference evidence="2 3" key="1">
    <citation type="submission" date="2023-06" db="EMBL/GenBank/DDBJ databases">
        <authorList>
            <person name="Oyuntsetseg B."/>
            <person name="Kim S.B."/>
        </authorList>
    </citation>
    <scope>NUCLEOTIDE SEQUENCE [LARGE SCALE GENOMIC DNA]</scope>
    <source>
        <strain evidence="2 3">2-2</strain>
    </source>
</reference>
<accession>A0ABY8XIJ7</accession>
<evidence type="ECO:0000259" key="1">
    <source>
        <dbReference type="SMART" id="SM00829"/>
    </source>
</evidence>
<keyword evidence="3" id="KW-1185">Reference proteome</keyword>
<dbReference type="SMART" id="SM00829">
    <property type="entry name" value="PKS_ER"/>
    <property type="match status" value="1"/>
</dbReference>
<dbReference type="EC" id="1.-.-.-" evidence="2"/>
<evidence type="ECO:0000313" key="3">
    <source>
        <dbReference type="Proteomes" id="UP001227101"/>
    </source>
</evidence>
<dbReference type="InterPro" id="IPR020843">
    <property type="entry name" value="ER"/>
</dbReference>
<dbReference type="SUPFAM" id="SSF51735">
    <property type="entry name" value="NAD(P)-binding Rossmann-fold domains"/>
    <property type="match status" value="1"/>
</dbReference>
<organism evidence="2 3">
    <name type="scientific">Amycolatopsis nalaikhensis</name>
    <dbReference type="NCBI Taxonomy" id="715472"/>
    <lineage>
        <taxon>Bacteria</taxon>
        <taxon>Bacillati</taxon>
        <taxon>Actinomycetota</taxon>
        <taxon>Actinomycetes</taxon>
        <taxon>Pseudonocardiales</taxon>
        <taxon>Pseudonocardiaceae</taxon>
        <taxon>Amycolatopsis</taxon>
    </lineage>
</organism>
<keyword evidence="2" id="KW-0560">Oxidoreductase</keyword>
<sequence>MENSEVRALLVTEPAGPAALRIGTLPVPDAEVVIDVHAAGVTFPDLLLTHGRYQVRPEPPFAPGLEVAGTVRRAAPGTGFAPGDRVVAFTGHGGGYAEAVGVPAAHVVPLPEAIGFVDGVGLMVNYQTAYFGLAERGRLRAGETVLVHGAAGGVGTAAVQVALALGARVLAVVSDDAKAAVARRAGATEVIRTDRWVDEVRERADGVDVVFDPVGGDRFDESLRLLRPDGRLLVIGFTEGRIPQVAVNRLLLRNIEVVGVAWGHYAAIDPGMIRRVGTALADLAVAGRVRPVVGRTYAFEDGAEALADLEARRAAGKSVLTFRPAAPGVTGR</sequence>
<dbReference type="Proteomes" id="UP001227101">
    <property type="component" value="Chromosome"/>
</dbReference>
<dbReference type="CDD" id="cd08241">
    <property type="entry name" value="QOR1"/>
    <property type="match status" value="1"/>
</dbReference>
<dbReference type="Gene3D" id="3.40.50.720">
    <property type="entry name" value="NAD(P)-binding Rossmann-like Domain"/>
    <property type="match status" value="1"/>
</dbReference>
<dbReference type="PANTHER" id="PTHR43677">
    <property type="entry name" value="SHORT-CHAIN DEHYDROGENASE/REDUCTASE"/>
    <property type="match status" value="1"/>
</dbReference>
<dbReference type="InterPro" id="IPR011032">
    <property type="entry name" value="GroES-like_sf"/>
</dbReference>
<dbReference type="InterPro" id="IPR013149">
    <property type="entry name" value="ADH-like_C"/>
</dbReference>